<evidence type="ECO:0000313" key="1">
    <source>
        <dbReference type="EMBL" id="BEH03378.1"/>
    </source>
</evidence>
<gene>
    <name evidence="1" type="ORF">brsh051_26590</name>
</gene>
<proteinExistence type="predicted"/>
<dbReference type="Proteomes" id="UP001431656">
    <property type="component" value="Chromosome"/>
</dbReference>
<sequence>MAAVFAVALRDRVPPDLAAEAFFVRALGLCAPVVVAAPVAADAADSLPAAEAVAFPVRFAGAFSAGTASVGCSLTFVLRVRAVFTNAPAA</sequence>
<protein>
    <submittedName>
        <fullName evidence="1">Uncharacterized protein</fullName>
    </submittedName>
</protein>
<accession>A0AAN0K7V1</accession>
<evidence type="ECO:0000313" key="2">
    <source>
        <dbReference type="Proteomes" id="UP001431656"/>
    </source>
</evidence>
<organism evidence="1 2">
    <name type="scientific">Brooklawnia propionicigenes</name>
    <dbReference type="NCBI Taxonomy" id="3041175"/>
    <lineage>
        <taxon>Bacteria</taxon>
        <taxon>Bacillati</taxon>
        <taxon>Actinomycetota</taxon>
        <taxon>Actinomycetes</taxon>
        <taxon>Propionibacteriales</taxon>
        <taxon>Propionibacteriaceae</taxon>
        <taxon>Brooklawnia</taxon>
    </lineage>
</organism>
<dbReference type="EMBL" id="AP028056">
    <property type="protein sequence ID" value="BEH03378.1"/>
    <property type="molecule type" value="Genomic_DNA"/>
</dbReference>
<reference evidence="1" key="1">
    <citation type="journal article" date="2024" name="Int. J. Syst. Evol. Microbiol.">
        <title>Brooklawnia propionicigenes sp. nov., a facultatively anaerobic, propionate-producing bacterium isolated from a methanogenic reactor treating waste from cattle farms.</title>
        <authorList>
            <person name="Akita Y."/>
            <person name="Ueki A."/>
            <person name="Tonouchi A."/>
            <person name="Sugawara Y."/>
            <person name="Honma S."/>
            <person name="Kaku N."/>
            <person name="Ueki K."/>
        </authorList>
    </citation>
    <scope>NUCLEOTIDE SEQUENCE</scope>
    <source>
        <strain evidence="1">SH051</strain>
    </source>
</reference>
<dbReference type="KEGG" id="broo:brsh051_26590"/>
<dbReference type="AlphaFoldDB" id="A0AAN0K7V1"/>
<name>A0AAN0K7V1_9ACTN</name>
<keyword evidence="2" id="KW-1185">Reference proteome</keyword>